<dbReference type="Proteomes" id="UP000887580">
    <property type="component" value="Unplaced"/>
</dbReference>
<proteinExistence type="predicted"/>
<evidence type="ECO:0000313" key="2">
    <source>
        <dbReference type="WBParaSite" id="PS1159_v2.g15404.t1"/>
    </source>
</evidence>
<sequence length="181" mass="20022">MGECFVTLGTTQFDDLVQAVLSFKVKQALKNVGIDKLVIQCGAGNAICSLVPERLKDKDQGCFVEDDCGLKIEYFRYKKSIQADMKSATLIIGHAGAGTCLESLKLHKPMVTVVNDKLMDNHQTELADRLSELGHLICTTPSQLHKALTNDNLLSPKLFQPSKPNLFSNYLYNKLGYVVTE</sequence>
<name>A0AC35FC55_9BILA</name>
<evidence type="ECO:0000313" key="1">
    <source>
        <dbReference type="Proteomes" id="UP000887580"/>
    </source>
</evidence>
<dbReference type="WBParaSite" id="PS1159_v2.g15404.t1">
    <property type="protein sequence ID" value="PS1159_v2.g15404.t1"/>
    <property type="gene ID" value="PS1159_v2.g15404"/>
</dbReference>
<accession>A0AC35FC55</accession>
<organism evidence="1 2">
    <name type="scientific">Panagrolaimus sp. PS1159</name>
    <dbReference type="NCBI Taxonomy" id="55785"/>
    <lineage>
        <taxon>Eukaryota</taxon>
        <taxon>Metazoa</taxon>
        <taxon>Ecdysozoa</taxon>
        <taxon>Nematoda</taxon>
        <taxon>Chromadorea</taxon>
        <taxon>Rhabditida</taxon>
        <taxon>Tylenchina</taxon>
        <taxon>Panagrolaimomorpha</taxon>
        <taxon>Panagrolaimoidea</taxon>
        <taxon>Panagrolaimidae</taxon>
        <taxon>Panagrolaimus</taxon>
    </lineage>
</organism>
<protein>
    <submittedName>
        <fullName evidence="2">N-acetylglucosaminyldiphosphodolichol N-acetylglucosaminyltransferase</fullName>
    </submittedName>
</protein>
<reference evidence="2" key="1">
    <citation type="submission" date="2022-11" db="UniProtKB">
        <authorList>
            <consortium name="WormBaseParasite"/>
        </authorList>
    </citation>
    <scope>IDENTIFICATION</scope>
</reference>